<dbReference type="InterPro" id="IPR039241">
    <property type="entry name" value="Rrp9-like"/>
</dbReference>
<dbReference type="Pfam" id="PF25172">
    <property type="entry name" value="Beta-prop_WDR3_2nd"/>
    <property type="match status" value="1"/>
</dbReference>
<evidence type="ECO:0000313" key="4">
    <source>
        <dbReference type="EMBL" id="CAD8656076.1"/>
    </source>
</evidence>
<feature type="repeat" description="WD" evidence="3">
    <location>
        <begin position="145"/>
        <end position="186"/>
    </location>
</feature>
<gene>
    <name evidence="4" type="ORF">CCUR1050_LOCUS29531</name>
</gene>
<dbReference type="PROSITE" id="PS50082">
    <property type="entry name" value="WD_REPEATS_2"/>
    <property type="match status" value="3"/>
</dbReference>
<dbReference type="GO" id="GO:0032040">
    <property type="term" value="C:small-subunit processome"/>
    <property type="evidence" value="ECO:0007669"/>
    <property type="project" value="TreeGrafter"/>
</dbReference>
<evidence type="ECO:0000256" key="3">
    <source>
        <dbReference type="PROSITE-ProRule" id="PRU00221"/>
    </source>
</evidence>
<sequence length="344" mass="39537">MSKSIHIWCLNSKRLVDKISTASHGLCLVLCGKKNLIVGNKEGSIEIYDILSKKLLWSQYNAHEGPIWSLDIAKNQLLIATAGGDGILKLWEFETKEITLLKILNLKEQILCVKLIPNENIVILCTLSSTISVFFLNNLQFSFNLQGHKLPVICLAIKDDYNVIASGSADTTVRIWDLKNKTQKKLILTYQSAVTAIEFQAHTGNLFTASRCGSISFWRDMDYNIIYRMEKCHLGSIWTLKSSINGKFVASGSRDKSVKIWKIMTNFNKNNRFVVKCKEKTTDKYFGVKHSRIVYDFKKTFFLSEVYNFLNLNLTNSNTKQKNKILDWNFFFINFLQLTKKRNN</sequence>
<reference evidence="4" key="1">
    <citation type="submission" date="2021-01" db="EMBL/GenBank/DDBJ databases">
        <authorList>
            <person name="Corre E."/>
            <person name="Pelletier E."/>
            <person name="Niang G."/>
            <person name="Scheremetjew M."/>
            <person name="Finn R."/>
            <person name="Kale V."/>
            <person name="Holt S."/>
            <person name="Cochrane G."/>
            <person name="Meng A."/>
            <person name="Brown T."/>
            <person name="Cohen L."/>
        </authorList>
    </citation>
    <scope>NUCLEOTIDE SEQUENCE</scope>
    <source>
        <strain evidence="4">CCAP979/52</strain>
    </source>
</reference>
<evidence type="ECO:0000256" key="1">
    <source>
        <dbReference type="ARBA" id="ARBA00022574"/>
    </source>
</evidence>
<dbReference type="GO" id="GO:0034511">
    <property type="term" value="F:U3 snoRNA binding"/>
    <property type="evidence" value="ECO:0007669"/>
    <property type="project" value="InterPro"/>
</dbReference>
<dbReference type="InterPro" id="IPR020472">
    <property type="entry name" value="WD40_PAC1"/>
</dbReference>
<feature type="repeat" description="WD" evidence="3">
    <location>
        <begin position="60"/>
        <end position="101"/>
    </location>
</feature>
<proteinExistence type="predicted"/>
<dbReference type="PROSITE" id="PS50294">
    <property type="entry name" value="WD_REPEATS_REGION"/>
    <property type="match status" value="3"/>
</dbReference>
<name>A0A7S0MZT6_9CRYP</name>
<dbReference type="InterPro" id="IPR001680">
    <property type="entry name" value="WD40_rpt"/>
</dbReference>
<evidence type="ECO:0000256" key="2">
    <source>
        <dbReference type="ARBA" id="ARBA00022737"/>
    </source>
</evidence>
<protein>
    <submittedName>
        <fullName evidence="4">Uncharacterized protein</fullName>
    </submittedName>
</protein>
<dbReference type="InterPro" id="IPR015943">
    <property type="entry name" value="WD40/YVTN_repeat-like_dom_sf"/>
</dbReference>
<accession>A0A7S0MZT6</accession>
<dbReference type="PROSITE" id="PS00678">
    <property type="entry name" value="WD_REPEATS_1"/>
    <property type="match status" value="2"/>
</dbReference>
<keyword evidence="1 3" id="KW-0853">WD repeat</keyword>
<feature type="repeat" description="WD" evidence="3">
    <location>
        <begin position="230"/>
        <end position="263"/>
    </location>
</feature>
<dbReference type="Gene3D" id="2.130.10.10">
    <property type="entry name" value="YVTN repeat-like/Quinoprotein amine dehydrogenase"/>
    <property type="match status" value="2"/>
</dbReference>
<dbReference type="SMART" id="SM00320">
    <property type="entry name" value="WD40"/>
    <property type="match status" value="6"/>
</dbReference>
<dbReference type="PANTHER" id="PTHR19865">
    <property type="entry name" value="U3 SMALL NUCLEOLAR RNA INTERACTING PROTEIN 2"/>
    <property type="match status" value="1"/>
</dbReference>
<dbReference type="InterPro" id="IPR019775">
    <property type="entry name" value="WD40_repeat_CS"/>
</dbReference>
<dbReference type="InterPro" id="IPR036322">
    <property type="entry name" value="WD40_repeat_dom_sf"/>
</dbReference>
<dbReference type="SUPFAM" id="SSF50978">
    <property type="entry name" value="WD40 repeat-like"/>
    <property type="match status" value="1"/>
</dbReference>
<organism evidence="4">
    <name type="scientific">Cryptomonas curvata</name>
    <dbReference type="NCBI Taxonomy" id="233186"/>
    <lineage>
        <taxon>Eukaryota</taxon>
        <taxon>Cryptophyceae</taxon>
        <taxon>Cryptomonadales</taxon>
        <taxon>Cryptomonadaceae</taxon>
        <taxon>Cryptomonas</taxon>
    </lineage>
</organism>
<dbReference type="PANTHER" id="PTHR19865:SF2">
    <property type="entry name" value="F-BOX AND WD REPEAT DOMAIN-CONTAINING 11-A"/>
    <property type="match status" value="1"/>
</dbReference>
<dbReference type="AlphaFoldDB" id="A0A7S0MZT6"/>
<dbReference type="PRINTS" id="PR00320">
    <property type="entry name" value="GPROTEINBRPT"/>
</dbReference>
<dbReference type="EMBL" id="HBEZ01053824">
    <property type="protein sequence ID" value="CAD8656076.1"/>
    <property type="molecule type" value="Transcribed_RNA"/>
</dbReference>
<keyword evidence="2" id="KW-0677">Repeat</keyword>